<proteinExistence type="predicted"/>
<dbReference type="EMBL" id="WBOT01000012">
    <property type="protein sequence ID" value="KAB2329418.1"/>
    <property type="molecule type" value="Genomic_DNA"/>
</dbReference>
<gene>
    <name evidence="3" type="ORF">F7732_21065</name>
</gene>
<dbReference type="Pfam" id="PF18818">
    <property type="entry name" value="MPTase-PolyVal"/>
    <property type="match status" value="1"/>
</dbReference>
<evidence type="ECO:0000313" key="3">
    <source>
        <dbReference type="EMBL" id="KAB2329418.1"/>
    </source>
</evidence>
<organism evidence="3 4">
    <name type="scientific">Bacillus mesophilum</name>
    <dbReference type="NCBI Taxonomy" id="1071718"/>
    <lineage>
        <taxon>Bacteria</taxon>
        <taxon>Bacillati</taxon>
        <taxon>Bacillota</taxon>
        <taxon>Bacilli</taxon>
        <taxon>Bacillales</taxon>
        <taxon>Bacillaceae</taxon>
        <taxon>Bacillus</taxon>
    </lineage>
</organism>
<feature type="domain" description="N-terminal" evidence="1">
    <location>
        <begin position="19"/>
        <end position="120"/>
    </location>
</feature>
<evidence type="ECO:0000259" key="1">
    <source>
        <dbReference type="Pfam" id="PF08401"/>
    </source>
</evidence>
<dbReference type="RefSeq" id="WP_151575991.1">
    <property type="nucleotide sequence ID" value="NZ_WBOT01000012.1"/>
</dbReference>
<accession>A0A7V7RHX3</accession>
<feature type="domain" description="Polyvalent protein metallopeptidase" evidence="2">
    <location>
        <begin position="159"/>
        <end position="276"/>
    </location>
</feature>
<dbReference type="AlphaFoldDB" id="A0A7V7RHX3"/>
<name>A0A7V7RHX3_9BACI</name>
<keyword evidence="4" id="KW-1185">Reference proteome</keyword>
<reference evidence="3 4" key="1">
    <citation type="journal article" date="2014" name="Arch. Microbiol.">
        <title>Bacillus mesophilum sp. nov., strain IITR-54T, a novel 4-chlorobiphenyl dechlorinating bacterium.</title>
        <authorList>
            <person name="Manickam N."/>
            <person name="Singh N.K."/>
            <person name="Bajaj A."/>
            <person name="Kumar R.M."/>
            <person name="Kaur G."/>
            <person name="Kaur N."/>
            <person name="Bala M."/>
            <person name="Kumar A."/>
            <person name="Mayilraj S."/>
        </authorList>
    </citation>
    <scope>NUCLEOTIDE SEQUENCE [LARGE SCALE GENOMIC DNA]</scope>
    <source>
        <strain evidence="3 4">IITR-54</strain>
    </source>
</reference>
<evidence type="ECO:0000259" key="2">
    <source>
        <dbReference type="Pfam" id="PF18818"/>
    </source>
</evidence>
<protein>
    <submittedName>
        <fullName evidence="3">DUF1738 domain-containing protein</fullName>
    </submittedName>
</protein>
<dbReference type="InterPro" id="IPR013610">
    <property type="entry name" value="ArdC_N"/>
</dbReference>
<evidence type="ECO:0000313" key="4">
    <source>
        <dbReference type="Proteomes" id="UP000441354"/>
    </source>
</evidence>
<dbReference type="InterPro" id="IPR041459">
    <property type="entry name" value="MPTase-PolyVal"/>
</dbReference>
<dbReference type="GO" id="GO:0003697">
    <property type="term" value="F:single-stranded DNA binding"/>
    <property type="evidence" value="ECO:0007669"/>
    <property type="project" value="InterPro"/>
</dbReference>
<dbReference type="Proteomes" id="UP000441354">
    <property type="component" value="Unassembled WGS sequence"/>
</dbReference>
<dbReference type="OrthoDB" id="9792687at2"/>
<comment type="caution">
    <text evidence="3">The sequence shown here is derived from an EMBL/GenBank/DDBJ whole genome shotgun (WGS) entry which is preliminary data.</text>
</comment>
<dbReference type="Pfam" id="PF08401">
    <property type="entry name" value="ArdcN"/>
    <property type="match status" value="1"/>
</dbReference>
<sequence>MKTTTTNSKEKSAKKEKLNVYEIVTQNIIEKLENGVIPWRKPWTNANAVNWVTQKPYRGINVMLLEPGEYATFKQIKDAGGKVKKGAKSQIIVFWNWMDKKDPDTGEIEKIPFLRYYRVFEINTQVDGLNSKRESIEYDHDPIQKAEEIKKGYINSPDITYMPGRAVYYPTLDKINCPPIKDFKVAEEHYSVLFHEMIHSTGHQTRLKRKGITTAGVAFGDEVYSKEELVAELGASMLCGVAGIDNHTIENSASYIQSWLRQLKDDSRMIVQAAAQAQKAADYILGTKFKAEG</sequence>
<dbReference type="InterPro" id="IPR017113">
    <property type="entry name" value="Antirestriction_ArdC"/>
</dbReference>
<dbReference type="PIRSF" id="PIRSF037112">
    <property type="entry name" value="Antirestriction_ArdC"/>
    <property type="match status" value="1"/>
</dbReference>